<dbReference type="InterPro" id="IPR001602">
    <property type="entry name" value="UPF0047_YjbQ-like"/>
</dbReference>
<dbReference type="EMBL" id="BX548174">
    <property type="protein sequence ID" value="CAE18951.1"/>
    <property type="molecule type" value="Genomic_DNA"/>
</dbReference>
<dbReference type="SUPFAM" id="SSF111038">
    <property type="entry name" value="YjbQ-like"/>
    <property type="match status" value="1"/>
</dbReference>
<sequence>MEQIFSKLNFITNGEGFTDITDDLNLFIQKSNFDSGIFCLTSLHTSCSLTINENADPNVLKDLEKFIKSIVPYNCYTSLSKEREEIYYEHFQEGEDDMPAHIKTALTNTNLSLSFQKGRLILGTWQAIYLWEHRFSTKKRSISVHIIGKKKSSIYSSKQSQ</sequence>
<proteinExistence type="inferred from homology"/>
<evidence type="ECO:0000256" key="1">
    <source>
        <dbReference type="ARBA" id="ARBA00005534"/>
    </source>
</evidence>
<comment type="similarity">
    <text evidence="1">Belongs to the UPF0047 family.</text>
</comment>
<dbReference type="Proteomes" id="UP000001026">
    <property type="component" value="Chromosome"/>
</dbReference>
<gene>
    <name evidence="2" type="ordered locus">PMM0492</name>
</gene>
<protein>
    <recommendedName>
        <fullName evidence="4">Secondary thiamine-phosphate synthase enzyme</fullName>
    </recommendedName>
</protein>
<accession>Q7V2I4</accession>
<evidence type="ECO:0000313" key="3">
    <source>
        <dbReference type="Proteomes" id="UP000001026"/>
    </source>
</evidence>
<dbReference type="OrthoDB" id="9801725at2"/>
<dbReference type="Gene3D" id="2.60.120.460">
    <property type="entry name" value="YjbQ-like"/>
    <property type="match status" value="1"/>
</dbReference>
<dbReference type="NCBIfam" id="TIGR00149">
    <property type="entry name" value="TIGR00149_YjbQ"/>
    <property type="match status" value="1"/>
</dbReference>
<reference evidence="2 3" key="1">
    <citation type="journal article" date="2003" name="Nature">
        <title>Genome divergence in two Prochlorococcus ecotypes reflects oceanic niche differentiation.</title>
        <authorList>
            <person name="Rocap G."/>
            <person name="Larimer F.W."/>
            <person name="Lamerdin J.E."/>
            <person name="Malfatti S."/>
            <person name="Chain P."/>
            <person name="Ahlgren N.A."/>
            <person name="Arellano A."/>
            <person name="Coleman M."/>
            <person name="Hauser L."/>
            <person name="Hess W.R."/>
            <person name="Johnson Z.I."/>
            <person name="Land M.L."/>
            <person name="Lindell D."/>
            <person name="Post A.F."/>
            <person name="Regala W."/>
            <person name="Shah M."/>
            <person name="Shaw S.L."/>
            <person name="Steglich C."/>
            <person name="Sullivan M.B."/>
            <person name="Ting C.S."/>
            <person name="Tolonen A."/>
            <person name="Webb E.A."/>
            <person name="Zinser E.R."/>
            <person name="Chisholm S.W."/>
        </authorList>
    </citation>
    <scope>NUCLEOTIDE SEQUENCE [LARGE SCALE GENOMIC DNA]</scope>
    <source>
        <strain evidence="3">CCMP1986 / NIES-2087 / MED4</strain>
    </source>
</reference>
<evidence type="ECO:0000313" key="2">
    <source>
        <dbReference type="EMBL" id="CAE18951.1"/>
    </source>
</evidence>
<dbReference type="PANTHER" id="PTHR30615">
    <property type="entry name" value="UNCHARACTERIZED PROTEIN YJBQ-RELATED"/>
    <property type="match status" value="1"/>
</dbReference>
<dbReference type="HOGENOM" id="CLU_096980_0_2_3"/>
<dbReference type="KEGG" id="pmm:PMM0492"/>
<dbReference type="STRING" id="59919.PMM0492"/>
<dbReference type="Pfam" id="PF01894">
    <property type="entry name" value="YjbQ"/>
    <property type="match status" value="1"/>
</dbReference>
<evidence type="ECO:0008006" key="4">
    <source>
        <dbReference type="Google" id="ProtNLM"/>
    </source>
</evidence>
<dbReference type="InterPro" id="IPR035917">
    <property type="entry name" value="YjbQ-like_sf"/>
</dbReference>
<organism evidence="2 3">
    <name type="scientific">Prochlorococcus marinus subsp. pastoris (strain CCMP1986 / NIES-2087 / MED4)</name>
    <dbReference type="NCBI Taxonomy" id="59919"/>
    <lineage>
        <taxon>Bacteria</taxon>
        <taxon>Bacillati</taxon>
        <taxon>Cyanobacteriota</taxon>
        <taxon>Cyanophyceae</taxon>
        <taxon>Synechococcales</taxon>
        <taxon>Prochlorococcaceae</taxon>
        <taxon>Prochlorococcus</taxon>
    </lineage>
</organism>
<dbReference type="AlphaFoldDB" id="Q7V2I4"/>
<dbReference type="eggNOG" id="COG0432">
    <property type="taxonomic scope" value="Bacteria"/>
</dbReference>
<dbReference type="PIRSF" id="PIRSF004681">
    <property type="entry name" value="UCP004681"/>
    <property type="match status" value="1"/>
</dbReference>
<dbReference type="PANTHER" id="PTHR30615:SF8">
    <property type="entry name" value="UPF0047 PROTEIN C4A8.02C"/>
    <property type="match status" value="1"/>
</dbReference>
<name>Q7V2I4_PROMP</name>
<dbReference type="RefSeq" id="WP_011132127.1">
    <property type="nucleotide sequence ID" value="NC_005072.1"/>
</dbReference>